<feature type="transmembrane region" description="Helical" evidence="1">
    <location>
        <begin position="67"/>
        <end position="88"/>
    </location>
</feature>
<reference evidence="2" key="1">
    <citation type="submission" date="2022-07" db="EMBL/GenBank/DDBJ databases">
        <authorList>
            <person name="Otstavnykh N."/>
            <person name="Isaeva M."/>
            <person name="Bystritskaya E."/>
        </authorList>
    </citation>
    <scope>NUCLEOTIDE SEQUENCE</scope>
    <source>
        <strain evidence="2">KCTC 52189</strain>
    </source>
</reference>
<feature type="transmembrane region" description="Helical" evidence="1">
    <location>
        <begin position="100"/>
        <end position="123"/>
    </location>
</feature>
<protein>
    <submittedName>
        <fullName evidence="2">Uncharacterized protein</fullName>
    </submittedName>
</protein>
<evidence type="ECO:0000256" key="1">
    <source>
        <dbReference type="SAM" id="Phobius"/>
    </source>
</evidence>
<organism evidence="2 3">
    <name type="scientific">Marimonas arenosa</name>
    <dbReference type="NCBI Taxonomy" id="1795305"/>
    <lineage>
        <taxon>Bacteria</taxon>
        <taxon>Pseudomonadati</taxon>
        <taxon>Pseudomonadota</taxon>
        <taxon>Alphaproteobacteria</taxon>
        <taxon>Rhodobacterales</taxon>
        <taxon>Paracoccaceae</taxon>
        <taxon>Marimonas</taxon>
    </lineage>
</organism>
<reference evidence="2" key="2">
    <citation type="submission" date="2023-02" db="EMBL/GenBank/DDBJ databases">
        <title>'Rhodoalgimonas zhirmunskyi' gen. nov., isolated from a red alga.</title>
        <authorList>
            <person name="Nedashkovskaya O.I."/>
            <person name="Otstavnykh N.Y."/>
            <person name="Bystritskaya E.P."/>
            <person name="Balabanova L.A."/>
            <person name="Isaeva M.P."/>
        </authorList>
    </citation>
    <scope>NUCLEOTIDE SEQUENCE</scope>
    <source>
        <strain evidence="2">KCTC 52189</strain>
    </source>
</reference>
<comment type="caution">
    <text evidence="2">The sequence shown here is derived from an EMBL/GenBank/DDBJ whole genome shotgun (WGS) entry which is preliminary data.</text>
</comment>
<accession>A0AAE3WDA2</accession>
<dbReference type="EMBL" id="JANHAX010000003">
    <property type="protein sequence ID" value="MDQ2090594.1"/>
    <property type="molecule type" value="Genomic_DNA"/>
</dbReference>
<keyword evidence="1" id="KW-0472">Membrane</keyword>
<keyword evidence="1" id="KW-1133">Transmembrane helix</keyword>
<gene>
    <name evidence="2" type="ORF">NO357_11850</name>
</gene>
<keyword evidence="1" id="KW-0812">Transmembrane</keyword>
<name>A0AAE3WDA2_9RHOB</name>
<evidence type="ECO:0000313" key="2">
    <source>
        <dbReference type="EMBL" id="MDQ2090594.1"/>
    </source>
</evidence>
<dbReference type="AlphaFoldDB" id="A0AAE3WDA2"/>
<feature type="transmembrane region" description="Helical" evidence="1">
    <location>
        <begin position="36"/>
        <end position="60"/>
    </location>
</feature>
<dbReference type="Proteomes" id="UP001226762">
    <property type="component" value="Unassembled WGS sequence"/>
</dbReference>
<keyword evidence="3" id="KW-1185">Reference proteome</keyword>
<dbReference type="RefSeq" id="WP_306735868.1">
    <property type="nucleotide sequence ID" value="NZ_JANHAX010000003.1"/>
</dbReference>
<evidence type="ECO:0000313" key="3">
    <source>
        <dbReference type="Proteomes" id="UP001226762"/>
    </source>
</evidence>
<sequence length="135" mass="14866">MHRLILLILTLMLSGRMMTLLFIARAGRGAPGDPPLGWLMPLIGDAVIGLTGLVVALLVWKARGLAAWTAIIVWNAVAIWDALSAYIVSRTDPWPEFFMLQIFGASMFFMASAMHALSIWIAAHPDFRQRFLGAS</sequence>
<proteinExistence type="predicted"/>